<keyword evidence="7 11" id="KW-0378">Hydrolase</keyword>
<dbReference type="GO" id="GO:0005886">
    <property type="term" value="C:plasma membrane"/>
    <property type="evidence" value="ECO:0007669"/>
    <property type="project" value="UniProtKB-SubCell"/>
</dbReference>
<evidence type="ECO:0000256" key="12">
    <source>
        <dbReference type="SAM" id="Phobius"/>
    </source>
</evidence>
<feature type="transmembrane region" description="Helical" evidence="12">
    <location>
        <begin position="6"/>
        <end position="21"/>
    </location>
</feature>
<keyword evidence="14" id="KW-1185">Reference proteome</keyword>
<reference evidence="13 14" key="1">
    <citation type="submission" date="2019-04" db="EMBL/GenBank/DDBJ databases">
        <title>Bacillus caeni sp. nov., a bacterium isolated from mangrove sediment.</title>
        <authorList>
            <person name="Huang H."/>
            <person name="Mo K."/>
            <person name="Hu Y."/>
        </authorList>
    </citation>
    <scope>NUCLEOTIDE SEQUENCE [LARGE SCALE GENOMIC DNA]</scope>
    <source>
        <strain evidence="13 14">HB172195</strain>
    </source>
</reference>
<feature type="transmembrane region" description="Helical" evidence="12">
    <location>
        <begin position="163"/>
        <end position="182"/>
    </location>
</feature>
<evidence type="ECO:0000256" key="4">
    <source>
        <dbReference type="ARBA" id="ARBA00022475"/>
    </source>
</evidence>
<feature type="transmembrane region" description="Helical" evidence="12">
    <location>
        <begin position="99"/>
        <end position="120"/>
    </location>
</feature>
<keyword evidence="8 12" id="KW-1133">Transmembrane helix</keyword>
<feature type="transmembrane region" description="Helical" evidence="12">
    <location>
        <begin position="132"/>
        <end position="151"/>
    </location>
</feature>
<dbReference type="EC" id="3.4.-.-" evidence="11"/>
<comment type="function">
    <text evidence="11">Involved in the degradation of specific anti-sigma factors.</text>
</comment>
<evidence type="ECO:0000313" key="14">
    <source>
        <dbReference type="Proteomes" id="UP000308230"/>
    </source>
</evidence>
<evidence type="ECO:0000256" key="1">
    <source>
        <dbReference type="ARBA" id="ARBA00004651"/>
    </source>
</evidence>
<dbReference type="RefSeq" id="WP_138128543.1">
    <property type="nucleotide sequence ID" value="NZ_SWLG01000018.1"/>
</dbReference>
<dbReference type="PANTHER" id="PTHR36844:SF1">
    <property type="entry name" value="PROTEASE PRSW"/>
    <property type="match status" value="1"/>
</dbReference>
<feature type="transmembrane region" description="Helical" evidence="12">
    <location>
        <begin position="67"/>
        <end position="87"/>
    </location>
</feature>
<dbReference type="EMBL" id="SWLG01000018">
    <property type="protein sequence ID" value="TLS35609.1"/>
    <property type="molecule type" value="Genomic_DNA"/>
</dbReference>
<evidence type="ECO:0000256" key="7">
    <source>
        <dbReference type="ARBA" id="ARBA00022801"/>
    </source>
</evidence>
<keyword evidence="6 12" id="KW-0812">Transmembrane</keyword>
<evidence type="ECO:0000256" key="10">
    <source>
        <dbReference type="ARBA" id="ARBA00030345"/>
    </source>
</evidence>
<dbReference type="PIRSF" id="PIRSF016933">
    <property type="entry name" value="PrsW"/>
    <property type="match status" value="1"/>
</dbReference>
<dbReference type="InterPro" id="IPR023596">
    <property type="entry name" value="Peptidase_PrsW_arch/bac"/>
</dbReference>
<evidence type="ECO:0000256" key="2">
    <source>
        <dbReference type="ARBA" id="ARBA00009165"/>
    </source>
</evidence>
<dbReference type="OrthoDB" id="5504276at2"/>
<dbReference type="PANTHER" id="PTHR36844">
    <property type="entry name" value="PROTEASE PRSW"/>
    <property type="match status" value="1"/>
</dbReference>
<evidence type="ECO:0000313" key="13">
    <source>
        <dbReference type="EMBL" id="TLS35609.1"/>
    </source>
</evidence>
<keyword evidence="13" id="KW-0482">Metalloprotease</keyword>
<dbReference type="Pfam" id="PF13367">
    <property type="entry name" value="PrsW-protease"/>
    <property type="match status" value="1"/>
</dbReference>
<dbReference type="NCBIfam" id="NF033739">
    <property type="entry name" value="intramemb_PrsW"/>
    <property type="match status" value="1"/>
</dbReference>
<sequence>MVAIISAGIAPGIALLCYFYLKDQYESEPIGMVLRSFIFGALLVFPVMVIQYGFTEEKVFVSDLAEAYVMSGFLEEFLKWFILYFTVYMHFEFNEFYDGIVYAVAISLGFASVENVFFLIATGIDQALGRALLPVSSHALYGVIMGSYLGRAKMDLGKKKGRWILLSLLFPIVLHGTYDFILLTVDRFWIYLVPFMLVLWAIGLRKVKVANLNQAKVLKDQESIHFEKKEI</sequence>
<evidence type="ECO:0000256" key="6">
    <source>
        <dbReference type="ARBA" id="ARBA00022692"/>
    </source>
</evidence>
<gene>
    <name evidence="13" type="primary">prsW</name>
    <name evidence="13" type="ORF">FCL54_19090</name>
</gene>
<protein>
    <recommendedName>
        <fullName evidence="3 11">Protease PrsW</fullName>
        <ecNumber evidence="11">3.4.-.-</ecNumber>
    </recommendedName>
    <alternativeName>
        <fullName evidence="10 11">Protease responsible for activating sigma-W</fullName>
    </alternativeName>
</protein>
<dbReference type="GO" id="GO:0008237">
    <property type="term" value="F:metallopeptidase activity"/>
    <property type="evidence" value="ECO:0007669"/>
    <property type="project" value="UniProtKB-KW"/>
</dbReference>
<keyword evidence="9 11" id="KW-0472">Membrane</keyword>
<comment type="subcellular location">
    <subcellularLocation>
        <location evidence="1">Cell membrane</location>
        <topology evidence="1">Multi-pass membrane protein</topology>
    </subcellularLocation>
</comment>
<organism evidence="13 14">
    <name type="scientific">Exobacillus caeni</name>
    <dbReference type="NCBI Taxonomy" id="2574798"/>
    <lineage>
        <taxon>Bacteria</taxon>
        <taxon>Bacillati</taxon>
        <taxon>Bacillota</taxon>
        <taxon>Bacilli</taxon>
        <taxon>Bacillales</taxon>
        <taxon>Guptibacillaceae</taxon>
        <taxon>Exobacillus</taxon>
    </lineage>
</organism>
<comment type="similarity">
    <text evidence="2 11">Belongs to the protease PrsW family.</text>
</comment>
<dbReference type="GO" id="GO:0006508">
    <property type="term" value="P:proteolysis"/>
    <property type="evidence" value="ECO:0007669"/>
    <property type="project" value="UniProtKB-KW"/>
</dbReference>
<dbReference type="Proteomes" id="UP000308230">
    <property type="component" value="Unassembled WGS sequence"/>
</dbReference>
<accession>A0A5R9EYU1</accession>
<feature type="transmembrane region" description="Helical" evidence="12">
    <location>
        <begin position="188"/>
        <end position="204"/>
    </location>
</feature>
<evidence type="ECO:0000256" key="5">
    <source>
        <dbReference type="ARBA" id="ARBA00022670"/>
    </source>
</evidence>
<dbReference type="AlphaFoldDB" id="A0A5R9EYU1"/>
<evidence type="ECO:0000256" key="8">
    <source>
        <dbReference type="ARBA" id="ARBA00022989"/>
    </source>
</evidence>
<evidence type="ECO:0000256" key="9">
    <source>
        <dbReference type="ARBA" id="ARBA00023136"/>
    </source>
</evidence>
<name>A0A5R9EYU1_9BACL</name>
<evidence type="ECO:0000256" key="3">
    <source>
        <dbReference type="ARBA" id="ARBA00018997"/>
    </source>
</evidence>
<dbReference type="InterPro" id="IPR026898">
    <property type="entry name" value="PrsW"/>
</dbReference>
<evidence type="ECO:0000256" key="11">
    <source>
        <dbReference type="PIRNR" id="PIRNR016933"/>
    </source>
</evidence>
<comment type="caution">
    <text evidence="13">The sequence shown here is derived from an EMBL/GenBank/DDBJ whole genome shotgun (WGS) entry which is preliminary data.</text>
</comment>
<keyword evidence="4 11" id="KW-1003">Cell membrane</keyword>
<proteinExistence type="inferred from homology"/>
<feature type="transmembrane region" description="Helical" evidence="12">
    <location>
        <begin position="33"/>
        <end position="55"/>
    </location>
</feature>
<keyword evidence="5 11" id="KW-0645">Protease</keyword>